<organism evidence="2 3">
    <name type="scientific">Streptomyces chrestomyceticus JCM 4735</name>
    <dbReference type="NCBI Taxonomy" id="1306181"/>
    <lineage>
        <taxon>Bacteria</taxon>
        <taxon>Bacillati</taxon>
        <taxon>Actinomycetota</taxon>
        <taxon>Actinomycetes</taxon>
        <taxon>Kitasatosporales</taxon>
        <taxon>Streptomycetaceae</taxon>
        <taxon>Streptomyces</taxon>
    </lineage>
</organism>
<feature type="region of interest" description="Disordered" evidence="1">
    <location>
        <begin position="1"/>
        <end position="55"/>
    </location>
</feature>
<feature type="compositionally biased region" description="Gly residues" evidence="1">
    <location>
        <begin position="35"/>
        <end position="52"/>
    </location>
</feature>
<comment type="caution">
    <text evidence="2">The sequence shown here is derived from an EMBL/GenBank/DDBJ whole genome shotgun (WGS) entry which is preliminary data.</text>
</comment>
<evidence type="ECO:0000313" key="2">
    <source>
        <dbReference type="EMBL" id="GCD37245.1"/>
    </source>
</evidence>
<dbReference type="EMBL" id="BHZC01000001">
    <property type="protein sequence ID" value="GCD37245.1"/>
    <property type="molecule type" value="Genomic_DNA"/>
</dbReference>
<name>A0A7U9KXK4_9ACTN</name>
<reference evidence="2 3" key="1">
    <citation type="submission" date="2018-11" db="EMBL/GenBank/DDBJ databases">
        <title>Whole genome sequence of Streptomyces chrestomyceticus NBRC 13444(T).</title>
        <authorList>
            <person name="Komaki H."/>
            <person name="Tamura T."/>
        </authorList>
    </citation>
    <scope>NUCLEOTIDE SEQUENCE [LARGE SCALE GENOMIC DNA]</scope>
    <source>
        <strain evidence="2 3">NBRC 13444</strain>
    </source>
</reference>
<evidence type="ECO:0000313" key="3">
    <source>
        <dbReference type="Proteomes" id="UP000287830"/>
    </source>
</evidence>
<feature type="compositionally biased region" description="Low complexity" evidence="1">
    <location>
        <begin position="77"/>
        <end position="96"/>
    </location>
</feature>
<dbReference type="AlphaFoldDB" id="A0A7U9KXK4"/>
<sequence>MGDEPFERGPQVRVPGPVGVEEPGHVPAHLRDGLGEPGFGARPHGGGPGMGGQACLRTVGESVRCHIGRSRAAGAPRTSSGRPAGAAAGGRPRASTAAAAEVVVSAVVVTAKAATTSAVARTWAKKRKP</sequence>
<evidence type="ECO:0000256" key="1">
    <source>
        <dbReference type="SAM" id="MobiDB-lite"/>
    </source>
</evidence>
<dbReference type="Proteomes" id="UP000287830">
    <property type="component" value="Unassembled WGS sequence"/>
</dbReference>
<accession>A0A7U9KXK4</accession>
<feature type="region of interest" description="Disordered" evidence="1">
    <location>
        <begin position="69"/>
        <end position="96"/>
    </location>
</feature>
<proteinExistence type="predicted"/>
<gene>
    <name evidence="2" type="ORF">OEIGOIKO_05030</name>
</gene>
<feature type="compositionally biased region" description="Low complexity" evidence="1">
    <location>
        <begin position="8"/>
        <end position="27"/>
    </location>
</feature>
<protein>
    <submittedName>
        <fullName evidence="2">Uncharacterized protein</fullName>
    </submittedName>
</protein>